<dbReference type="Proteomes" id="UP001200022">
    <property type="component" value="Unassembled WGS sequence"/>
</dbReference>
<dbReference type="InterPro" id="IPR021109">
    <property type="entry name" value="Peptidase_aspartic_dom_sf"/>
</dbReference>
<keyword evidence="2" id="KW-1185">Reference proteome</keyword>
<organism evidence="1 2">
    <name type="scientific">Flaviramulus multivorans</name>
    <dbReference type="NCBI Taxonomy" id="1304750"/>
    <lineage>
        <taxon>Bacteria</taxon>
        <taxon>Pseudomonadati</taxon>
        <taxon>Bacteroidota</taxon>
        <taxon>Flavobacteriia</taxon>
        <taxon>Flavobacteriales</taxon>
        <taxon>Flavobacteriaceae</taxon>
        <taxon>Flaviramulus</taxon>
    </lineage>
</organism>
<name>A0ABS9IJW9_9FLAO</name>
<gene>
    <name evidence="1" type="ORF">L3X39_09600</name>
</gene>
<dbReference type="Pfam" id="PF13650">
    <property type="entry name" value="Asp_protease_2"/>
    <property type="match status" value="1"/>
</dbReference>
<evidence type="ECO:0000313" key="1">
    <source>
        <dbReference type="EMBL" id="MCF7560888.1"/>
    </source>
</evidence>
<protein>
    <submittedName>
        <fullName evidence="1">Retroviral-like aspartic protease family protein</fullName>
    </submittedName>
</protein>
<dbReference type="Gene3D" id="2.40.70.10">
    <property type="entry name" value="Acid Proteases"/>
    <property type="match status" value="1"/>
</dbReference>
<evidence type="ECO:0000313" key="2">
    <source>
        <dbReference type="Proteomes" id="UP001200022"/>
    </source>
</evidence>
<comment type="caution">
    <text evidence="1">The sequence shown here is derived from an EMBL/GenBank/DDBJ whole genome shotgun (WGS) entry which is preliminary data.</text>
</comment>
<dbReference type="EMBL" id="JAKKDV010000003">
    <property type="protein sequence ID" value="MCF7560888.1"/>
    <property type="molecule type" value="Genomic_DNA"/>
</dbReference>
<dbReference type="SUPFAM" id="SSF50630">
    <property type="entry name" value="Acid proteases"/>
    <property type="match status" value="1"/>
</dbReference>
<sequence length="395" mass="44593">MNKIIINLCFSIIFIHLSYGQNFYFKTGTPSTRNYYTEIKYEDVNGKIIIPVTIEGVVYRFLFDTGAPNLISKDLWKKIASKSVKIISVTDANQKKQRMELASIPRLTIGTLSFKNSSALVFEGENNLVFECFNIDGIIGSNLLRKSIIQIQSKNKLLILTNDSKKLNLKKEHASKLLLVGKQSSPYISIKLIGEDSGTESLLFDTGASGFYDLCKTNYNVLKEKKIAKILSKSYGSSSVGMFGIADKSEQYLLKIPQLKVNNHILKNVVTTTGDDDNSRIGSDILKYGTVTLNFSKEVFYFQPFQSVDNLDEKLLGFTPTIENNKLVVGFIWDELLKEKIEFGDEIIEVNGIDVQNQEICNFINKKSIFKNSDVLNIVFKNKNGEITKMELEKI</sequence>
<proteinExistence type="predicted"/>
<dbReference type="RefSeq" id="WP_237231567.1">
    <property type="nucleotide sequence ID" value="NZ_JAKKDV010000003.1"/>
</dbReference>
<dbReference type="InterPro" id="IPR034122">
    <property type="entry name" value="Retropepsin-like_bacterial"/>
</dbReference>
<accession>A0ABS9IJW9</accession>
<dbReference type="CDD" id="cd05483">
    <property type="entry name" value="retropepsin_like_bacteria"/>
    <property type="match status" value="1"/>
</dbReference>
<reference evidence="1 2" key="1">
    <citation type="submission" date="2022-01" db="EMBL/GenBank/DDBJ databases">
        <title>Draft genome sequence of Sabulilitoribacter multivorans KCTC 32326.</title>
        <authorList>
            <person name="Oh J.-S."/>
        </authorList>
    </citation>
    <scope>NUCLEOTIDE SEQUENCE [LARGE SCALE GENOMIC DNA]</scope>
    <source>
        <strain evidence="1 2">M-M16</strain>
    </source>
</reference>